<sequence length="188" mass="21417">MITYLIDDAGALAGPVTFPPIPGFGPQVPSNAVLLPKAVAPAKSEHVWAMIDGRPQQIRDLRGPVFRTDDGSELGWYALGNLPEGLTREPRPSEHFIWKNGKWTLDKSAQRATQTLQALDRRDELLREAQLRIAPLQYAEKLGTATKSEMDWLVTWMRYSVELNRIEQHDQFPDKIEWPTAPHEQLRR</sequence>
<gene>
    <name evidence="1" type="ORF">BK672_02195</name>
</gene>
<organism evidence="1 2">
    <name type="scientific">Pseudomonas fluorescens</name>
    <dbReference type="NCBI Taxonomy" id="294"/>
    <lineage>
        <taxon>Bacteria</taxon>
        <taxon>Pseudomonadati</taxon>
        <taxon>Pseudomonadota</taxon>
        <taxon>Gammaproteobacteria</taxon>
        <taxon>Pseudomonadales</taxon>
        <taxon>Pseudomonadaceae</taxon>
        <taxon>Pseudomonas</taxon>
    </lineage>
</organism>
<dbReference type="EMBL" id="MOBY01000002">
    <property type="protein sequence ID" value="RON97127.1"/>
    <property type="molecule type" value="Genomic_DNA"/>
</dbReference>
<evidence type="ECO:0000313" key="2">
    <source>
        <dbReference type="Proteomes" id="UP000283650"/>
    </source>
</evidence>
<dbReference type="RefSeq" id="WP_123374730.1">
    <property type="nucleotide sequence ID" value="NZ_MOBY01000002.1"/>
</dbReference>
<dbReference type="AlphaFoldDB" id="A0A423NFW9"/>
<dbReference type="InterPro" id="IPR003458">
    <property type="entry name" value="Phage_T4_Gp38_tail_assem"/>
</dbReference>
<reference evidence="1 2" key="1">
    <citation type="submission" date="2016-10" db="EMBL/GenBank/DDBJ databases">
        <title>Comparative genome analysis of multiple Pseudomonas spp. focuses on biocontrol and plant growth promoting traits.</title>
        <authorList>
            <person name="Tao X.-Y."/>
            <person name="Taylor C.G."/>
        </authorList>
    </citation>
    <scope>NUCLEOTIDE SEQUENCE [LARGE SCALE GENOMIC DNA]</scope>
    <source>
        <strain evidence="1 2">2F9</strain>
    </source>
</reference>
<accession>A0A423NFW9</accession>
<evidence type="ECO:0008006" key="3">
    <source>
        <dbReference type="Google" id="ProtNLM"/>
    </source>
</evidence>
<name>A0A423NFW9_PSEFL</name>
<proteinExistence type="predicted"/>
<dbReference type="Proteomes" id="UP000283650">
    <property type="component" value="Unassembled WGS sequence"/>
</dbReference>
<protein>
    <recommendedName>
        <fullName evidence="3">Phage tail protein</fullName>
    </recommendedName>
</protein>
<evidence type="ECO:0000313" key="1">
    <source>
        <dbReference type="EMBL" id="RON97127.1"/>
    </source>
</evidence>
<comment type="caution">
    <text evidence="1">The sequence shown here is derived from an EMBL/GenBank/DDBJ whole genome shotgun (WGS) entry which is preliminary data.</text>
</comment>
<dbReference type="Pfam" id="PF02413">
    <property type="entry name" value="Caudo_TAP"/>
    <property type="match status" value="1"/>
</dbReference>